<feature type="transmembrane region" description="Helical" evidence="1">
    <location>
        <begin position="20"/>
        <end position="42"/>
    </location>
</feature>
<accession>I3Z3V6</accession>
<dbReference type="EMBL" id="CP003281">
    <property type="protein sequence ID" value="AFL83924.1"/>
    <property type="molecule type" value="Genomic_DNA"/>
</dbReference>
<keyword evidence="1" id="KW-0472">Membrane</keyword>
<keyword evidence="1" id="KW-0812">Transmembrane</keyword>
<sequence length="207" mass="23520">MIKQDVGLVVNLIELNVKETIMRPVIFFISILFLQGILSYTAHAQRTYITRKGTLVAKTLKGDSLVTHEFNNINVLLDYDKAEVVINFKLDDSLDDHIPSNRFFYDYDVAINSRLSLSEIETQSHPDRNFNIQGHLIYNEAAYYLTGDGVLEHIEGGEALACLLTMNIKLMEGTTLVLDNYGQVEDIFLLQTVLNQEVLDEWGKVGY</sequence>
<dbReference type="OrthoDB" id="1430281at2"/>
<proteinExistence type="predicted"/>
<evidence type="ECO:0000313" key="2">
    <source>
        <dbReference type="EMBL" id="AFL83924.1"/>
    </source>
</evidence>
<evidence type="ECO:0000313" key="3">
    <source>
        <dbReference type="Proteomes" id="UP000006050"/>
    </source>
</evidence>
<name>I3Z3V6_BELBD</name>
<dbReference type="KEGG" id="bbd:Belba_1297"/>
<keyword evidence="3" id="KW-1185">Reference proteome</keyword>
<organism evidence="2 3">
    <name type="scientific">Belliella baltica (strain DSM 15883 / CIP 108006 / LMG 21964 / BA134)</name>
    <dbReference type="NCBI Taxonomy" id="866536"/>
    <lineage>
        <taxon>Bacteria</taxon>
        <taxon>Pseudomonadati</taxon>
        <taxon>Bacteroidota</taxon>
        <taxon>Cytophagia</taxon>
        <taxon>Cytophagales</taxon>
        <taxon>Cyclobacteriaceae</taxon>
        <taxon>Belliella</taxon>
    </lineage>
</organism>
<evidence type="ECO:0000256" key="1">
    <source>
        <dbReference type="SAM" id="Phobius"/>
    </source>
</evidence>
<dbReference type="AlphaFoldDB" id="I3Z3V6"/>
<keyword evidence="1" id="KW-1133">Transmembrane helix</keyword>
<dbReference type="Proteomes" id="UP000006050">
    <property type="component" value="Chromosome"/>
</dbReference>
<dbReference type="HOGENOM" id="CLU_1324307_0_0_10"/>
<protein>
    <submittedName>
        <fullName evidence="2">Uncharacterized protein</fullName>
    </submittedName>
</protein>
<dbReference type="RefSeq" id="WP_014771921.1">
    <property type="nucleotide sequence ID" value="NC_018010.1"/>
</dbReference>
<reference evidence="3" key="1">
    <citation type="submission" date="2012-06" db="EMBL/GenBank/DDBJ databases">
        <title>The complete genome of Belliella baltica DSM 15883.</title>
        <authorList>
            <person name="Lucas S."/>
            <person name="Copeland A."/>
            <person name="Lapidus A."/>
            <person name="Goodwin L."/>
            <person name="Pitluck S."/>
            <person name="Peters L."/>
            <person name="Mikhailova N."/>
            <person name="Davenport K."/>
            <person name="Kyrpides N."/>
            <person name="Mavromatis K."/>
            <person name="Pagani I."/>
            <person name="Ivanova N."/>
            <person name="Ovchinnikova G."/>
            <person name="Zeytun A."/>
            <person name="Detter J.C."/>
            <person name="Han C."/>
            <person name="Land M."/>
            <person name="Hauser L."/>
            <person name="Markowitz V."/>
            <person name="Cheng J.-F."/>
            <person name="Hugenholtz P."/>
            <person name="Woyke T."/>
            <person name="Wu D."/>
            <person name="Tindall B."/>
            <person name="Pomrenke H."/>
            <person name="Brambilla E."/>
            <person name="Klenk H.-P."/>
            <person name="Eisen J.A."/>
        </authorList>
    </citation>
    <scope>NUCLEOTIDE SEQUENCE [LARGE SCALE GENOMIC DNA]</scope>
    <source>
        <strain evidence="3">DSM 15883 / CIP 108006 / LMG 21964 / BA134</strain>
    </source>
</reference>
<gene>
    <name evidence="2" type="ordered locus">Belba_1297</name>
</gene>